<keyword evidence="1" id="KW-1133">Transmembrane helix</keyword>
<feature type="transmembrane region" description="Helical" evidence="1">
    <location>
        <begin position="104"/>
        <end position="120"/>
    </location>
</feature>
<evidence type="ECO:0000313" key="2">
    <source>
        <dbReference type="EMBL" id="SJZ88561.1"/>
    </source>
</evidence>
<evidence type="ECO:0000256" key="1">
    <source>
        <dbReference type="SAM" id="Phobius"/>
    </source>
</evidence>
<evidence type="ECO:0000313" key="3">
    <source>
        <dbReference type="Proteomes" id="UP000196365"/>
    </source>
</evidence>
<dbReference type="RefSeq" id="WP_087679360.1">
    <property type="nucleotide sequence ID" value="NZ_FUWV01000015.1"/>
</dbReference>
<gene>
    <name evidence="2" type="ORF">SAMN02745973_02005</name>
</gene>
<proteinExistence type="predicted"/>
<dbReference type="OrthoDB" id="2164897at2"/>
<feature type="transmembrane region" description="Helical" evidence="1">
    <location>
        <begin position="75"/>
        <end position="92"/>
    </location>
</feature>
<dbReference type="Proteomes" id="UP000196365">
    <property type="component" value="Unassembled WGS sequence"/>
</dbReference>
<feature type="transmembrane region" description="Helical" evidence="1">
    <location>
        <begin position="46"/>
        <end position="69"/>
    </location>
</feature>
<protein>
    <recommendedName>
        <fullName evidence="4">Zinc-ribbon domain-containing protein</fullName>
    </recommendedName>
</protein>
<dbReference type="Pfam" id="PF19845">
    <property type="entry name" value="DUF6320"/>
    <property type="match status" value="1"/>
</dbReference>
<sequence length="219" mass="25157">MQYCNHCKVQIRGNQRKCPLCNSLLIKGNNEQAIFPKIPPFYKKHLAMKIMIFISITAIIGSFAIYRMIPAHVNWPILVLFGLLSMWISLLVTIKNRYHISKNILWQVAIVSILSIFWDWKTGWAGWSLNYVIPTVSVSAMFVMYVIAKIMKLSTRDYILSLFSDALLGIIPIVFLLFNWVDIIYPSIICATISIIFIAAILIFQGENIKSELSKKMHL</sequence>
<keyword evidence="1" id="KW-0472">Membrane</keyword>
<dbReference type="InterPro" id="IPR046283">
    <property type="entry name" value="DUF6320"/>
</dbReference>
<feature type="transmembrane region" description="Helical" evidence="1">
    <location>
        <begin position="159"/>
        <end position="178"/>
    </location>
</feature>
<organism evidence="2 3">
    <name type="scientific">Garciella nitratireducens DSM 15102</name>
    <dbReference type="NCBI Taxonomy" id="1121911"/>
    <lineage>
        <taxon>Bacteria</taxon>
        <taxon>Bacillati</taxon>
        <taxon>Bacillota</taxon>
        <taxon>Clostridia</taxon>
        <taxon>Eubacteriales</taxon>
        <taxon>Eubacteriaceae</taxon>
        <taxon>Garciella</taxon>
    </lineage>
</organism>
<keyword evidence="3" id="KW-1185">Reference proteome</keyword>
<dbReference type="AlphaFoldDB" id="A0A1T4PB02"/>
<evidence type="ECO:0008006" key="4">
    <source>
        <dbReference type="Google" id="ProtNLM"/>
    </source>
</evidence>
<dbReference type="EMBL" id="FUWV01000015">
    <property type="protein sequence ID" value="SJZ88561.1"/>
    <property type="molecule type" value="Genomic_DNA"/>
</dbReference>
<feature type="transmembrane region" description="Helical" evidence="1">
    <location>
        <begin position="184"/>
        <end position="204"/>
    </location>
</feature>
<reference evidence="2 3" key="1">
    <citation type="submission" date="2017-02" db="EMBL/GenBank/DDBJ databases">
        <authorList>
            <person name="Peterson S.W."/>
        </authorList>
    </citation>
    <scope>NUCLEOTIDE SEQUENCE [LARGE SCALE GENOMIC DNA]</scope>
    <source>
        <strain evidence="2 3">DSM 15102</strain>
    </source>
</reference>
<keyword evidence="1" id="KW-0812">Transmembrane</keyword>
<name>A0A1T4PB02_9FIRM</name>
<accession>A0A1T4PB02</accession>
<feature type="transmembrane region" description="Helical" evidence="1">
    <location>
        <begin position="126"/>
        <end position="147"/>
    </location>
</feature>